<evidence type="ECO:0000256" key="5">
    <source>
        <dbReference type="ARBA" id="ARBA00023040"/>
    </source>
</evidence>
<dbReference type="OMA" id="MNIADKN"/>
<keyword evidence="3 10" id="KW-0812">Transmembrane</keyword>
<keyword evidence="2" id="KW-1003">Cell membrane</keyword>
<evidence type="ECO:0000256" key="9">
    <source>
        <dbReference type="ARBA" id="ARBA00023224"/>
    </source>
</evidence>
<evidence type="ECO:0000256" key="4">
    <source>
        <dbReference type="ARBA" id="ARBA00022989"/>
    </source>
</evidence>
<sequence length="106" mass="12449">MEPAKGQRTQAEKLLNRKKQSQITKERRMFVSLSYILIAYLVTWSPFHITFDVAYFKPDSVPFKWYSVAYSLAYANSMLNPILYATSSHDFRTAFKRILTCKILKK</sequence>
<dbReference type="OrthoDB" id="10071887at2759"/>
<evidence type="ECO:0000313" key="12">
    <source>
        <dbReference type="EMBL" id="ELT97490.1"/>
    </source>
</evidence>
<dbReference type="GO" id="GO:0071880">
    <property type="term" value="P:adenylate cyclase-activating adrenergic receptor signaling pathway"/>
    <property type="evidence" value="ECO:0007669"/>
    <property type="project" value="TreeGrafter"/>
</dbReference>
<dbReference type="PRINTS" id="PR00237">
    <property type="entry name" value="GPCRRHODOPSN"/>
</dbReference>
<evidence type="ECO:0000313" key="14">
    <source>
        <dbReference type="Proteomes" id="UP000014760"/>
    </source>
</evidence>
<evidence type="ECO:0000256" key="1">
    <source>
        <dbReference type="ARBA" id="ARBA00004651"/>
    </source>
</evidence>
<dbReference type="SUPFAM" id="SSF81321">
    <property type="entry name" value="Family A G protein-coupled receptor-like"/>
    <property type="match status" value="1"/>
</dbReference>
<evidence type="ECO:0000259" key="11">
    <source>
        <dbReference type="PROSITE" id="PS50262"/>
    </source>
</evidence>
<keyword evidence="8" id="KW-0675">Receptor</keyword>
<dbReference type="PANTHER" id="PTHR24248:SF199">
    <property type="entry name" value="IP13425P-RELATED"/>
    <property type="match status" value="1"/>
</dbReference>
<reference evidence="12 14" key="2">
    <citation type="journal article" date="2013" name="Nature">
        <title>Insights into bilaterian evolution from three spiralian genomes.</title>
        <authorList>
            <person name="Simakov O."/>
            <person name="Marletaz F."/>
            <person name="Cho S.J."/>
            <person name="Edsinger-Gonzales E."/>
            <person name="Havlak P."/>
            <person name="Hellsten U."/>
            <person name="Kuo D.H."/>
            <person name="Larsson T."/>
            <person name="Lv J."/>
            <person name="Arendt D."/>
            <person name="Savage R."/>
            <person name="Osoegawa K."/>
            <person name="de Jong P."/>
            <person name="Grimwood J."/>
            <person name="Chapman J.A."/>
            <person name="Shapiro H."/>
            <person name="Aerts A."/>
            <person name="Otillar R.P."/>
            <person name="Terry A.Y."/>
            <person name="Boore J.L."/>
            <person name="Grigoriev I.V."/>
            <person name="Lindberg D.R."/>
            <person name="Seaver E.C."/>
            <person name="Weisblat D.A."/>
            <person name="Putnam N.H."/>
            <person name="Rokhsar D.S."/>
        </authorList>
    </citation>
    <scope>NUCLEOTIDE SEQUENCE</scope>
    <source>
        <strain evidence="12 14">I ESC-2004</strain>
    </source>
</reference>
<feature type="domain" description="G-protein coupled receptors family 1 profile" evidence="11">
    <location>
        <begin position="1"/>
        <end position="84"/>
    </location>
</feature>
<proteinExistence type="predicted"/>
<dbReference type="InterPro" id="IPR017452">
    <property type="entry name" value="GPCR_Rhodpsn_7TM"/>
</dbReference>
<dbReference type="EMBL" id="KB308559">
    <property type="protein sequence ID" value="ELT97490.1"/>
    <property type="molecule type" value="Genomic_DNA"/>
</dbReference>
<keyword evidence="4 10" id="KW-1133">Transmembrane helix</keyword>
<dbReference type="PANTHER" id="PTHR24248">
    <property type="entry name" value="ADRENERGIC RECEPTOR-RELATED G-PROTEIN COUPLED RECEPTOR"/>
    <property type="match status" value="1"/>
</dbReference>
<keyword evidence="6 10" id="KW-0472">Membrane</keyword>
<dbReference type="InterPro" id="IPR000276">
    <property type="entry name" value="GPCR_Rhodpsn"/>
</dbReference>
<organism evidence="12">
    <name type="scientific">Capitella teleta</name>
    <name type="common">Polychaete worm</name>
    <dbReference type="NCBI Taxonomy" id="283909"/>
    <lineage>
        <taxon>Eukaryota</taxon>
        <taxon>Metazoa</taxon>
        <taxon>Spiralia</taxon>
        <taxon>Lophotrochozoa</taxon>
        <taxon>Annelida</taxon>
        <taxon>Polychaeta</taxon>
        <taxon>Sedentaria</taxon>
        <taxon>Scolecida</taxon>
        <taxon>Capitellidae</taxon>
        <taxon>Capitella</taxon>
    </lineage>
</organism>
<reference evidence="13" key="3">
    <citation type="submission" date="2015-06" db="UniProtKB">
        <authorList>
            <consortium name="EnsemblMetazoa"/>
        </authorList>
    </citation>
    <scope>IDENTIFICATION</scope>
</reference>
<dbReference type="GO" id="GO:0043410">
    <property type="term" value="P:positive regulation of MAPK cascade"/>
    <property type="evidence" value="ECO:0007669"/>
    <property type="project" value="TreeGrafter"/>
</dbReference>
<keyword evidence="5" id="KW-0297">G-protein coupled receptor</keyword>
<dbReference type="HOGENOM" id="CLU_2225691_0_0_1"/>
<feature type="transmembrane region" description="Helical" evidence="10">
    <location>
        <begin position="29"/>
        <end position="47"/>
    </location>
</feature>
<evidence type="ECO:0000256" key="6">
    <source>
        <dbReference type="ARBA" id="ARBA00023136"/>
    </source>
</evidence>
<dbReference type="Proteomes" id="UP000014760">
    <property type="component" value="Unassembled WGS sequence"/>
</dbReference>
<evidence type="ECO:0000256" key="8">
    <source>
        <dbReference type="ARBA" id="ARBA00023170"/>
    </source>
</evidence>
<reference evidence="14" key="1">
    <citation type="submission" date="2012-12" db="EMBL/GenBank/DDBJ databases">
        <authorList>
            <person name="Hellsten U."/>
            <person name="Grimwood J."/>
            <person name="Chapman J.A."/>
            <person name="Shapiro H."/>
            <person name="Aerts A."/>
            <person name="Otillar R.P."/>
            <person name="Terry A.Y."/>
            <person name="Boore J.L."/>
            <person name="Simakov O."/>
            <person name="Marletaz F."/>
            <person name="Cho S.-J."/>
            <person name="Edsinger-Gonzales E."/>
            <person name="Havlak P."/>
            <person name="Kuo D.-H."/>
            <person name="Larsson T."/>
            <person name="Lv J."/>
            <person name="Arendt D."/>
            <person name="Savage R."/>
            <person name="Osoegawa K."/>
            <person name="de Jong P."/>
            <person name="Lindberg D.R."/>
            <person name="Seaver E.C."/>
            <person name="Weisblat D.A."/>
            <person name="Putnam N.H."/>
            <person name="Grigoriev I.V."/>
            <person name="Rokhsar D.S."/>
        </authorList>
    </citation>
    <scope>NUCLEOTIDE SEQUENCE</scope>
    <source>
        <strain evidence="14">I ESC-2004</strain>
    </source>
</reference>
<dbReference type="EMBL" id="AMQN01002178">
    <property type="status" value="NOT_ANNOTATED_CDS"/>
    <property type="molecule type" value="Genomic_DNA"/>
</dbReference>
<protein>
    <recommendedName>
        <fullName evidence="11">G-protein coupled receptors family 1 profile domain-containing protein</fullName>
    </recommendedName>
</protein>
<evidence type="ECO:0000313" key="13">
    <source>
        <dbReference type="EnsemblMetazoa" id="CapteP103831"/>
    </source>
</evidence>
<accession>R7U2T7</accession>
<dbReference type="PROSITE" id="PS50262">
    <property type="entry name" value="G_PROTEIN_RECEP_F1_2"/>
    <property type="match status" value="1"/>
</dbReference>
<keyword evidence="14" id="KW-1185">Reference proteome</keyword>
<name>R7U2T7_CAPTE</name>
<dbReference type="EnsemblMetazoa" id="CapteT103831">
    <property type="protein sequence ID" value="CapteP103831"/>
    <property type="gene ID" value="CapteG103831"/>
</dbReference>
<dbReference type="Pfam" id="PF00001">
    <property type="entry name" value="7tm_1"/>
    <property type="match status" value="1"/>
</dbReference>
<evidence type="ECO:0000256" key="2">
    <source>
        <dbReference type="ARBA" id="ARBA00022475"/>
    </source>
</evidence>
<dbReference type="AlphaFoldDB" id="R7U2T7"/>
<evidence type="ECO:0000256" key="3">
    <source>
        <dbReference type="ARBA" id="ARBA00022692"/>
    </source>
</evidence>
<keyword evidence="9" id="KW-0807">Transducer</keyword>
<dbReference type="GO" id="GO:0004993">
    <property type="term" value="F:G protein-coupled serotonin receptor activity"/>
    <property type="evidence" value="ECO:0007669"/>
    <property type="project" value="UniProtKB-ARBA"/>
</dbReference>
<dbReference type="STRING" id="283909.R7U2T7"/>
<evidence type="ECO:0000256" key="7">
    <source>
        <dbReference type="ARBA" id="ARBA00023157"/>
    </source>
</evidence>
<comment type="subcellular location">
    <subcellularLocation>
        <location evidence="1">Cell membrane</location>
        <topology evidence="1">Multi-pass membrane protein</topology>
    </subcellularLocation>
</comment>
<evidence type="ECO:0000256" key="10">
    <source>
        <dbReference type="SAM" id="Phobius"/>
    </source>
</evidence>
<keyword evidence="7" id="KW-1015">Disulfide bond</keyword>
<dbReference type="Gene3D" id="1.20.1070.10">
    <property type="entry name" value="Rhodopsin 7-helix transmembrane proteins"/>
    <property type="match status" value="1"/>
</dbReference>
<gene>
    <name evidence="12" type="ORF">CAPTEDRAFT_103831</name>
</gene>
<feature type="transmembrane region" description="Helical" evidence="10">
    <location>
        <begin position="67"/>
        <end position="87"/>
    </location>
</feature>
<dbReference type="GO" id="GO:0005886">
    <property type="term" value="C:plasma membrane"/>
    <property type="evidence" value="ECO:0007669"/>
    <property type="project" value="UniProtKB-SubCell"/>
</dbReference>